<dbReference type="RefSeq" id="WP_184431450.1">
    <property type="nucleotide sequence ID" value="NZ_JACIGI010000003.1"/>
</dbReference>
<dbReference type="InterPro" id="IPR031804">
    <property type="entry name" value="DUF4743"/>
</dbReference>
<dbReference type="InterPro" id="IPR015797">
    <property type="entry name" value="NUDIX_hydrolase-like_dom_sf"/>
</dbReference>
<evidence type="ECO:0000313" key="2">
    <source>
        <dbReference type="EMBL" id="MBB4284836.1"/>
    </source>
</evidence>
<sequence length="314" mass="33706">MGYLDRIRAVNRHDMSGFRPLFVAGREVGWVRHAVAERLARSPGTPGAPGAFEVGPFGVALRSSLTTPAARTAAVAAAFEELEAANLAPPRRGERYAVTAGWGEAPLFELDRAHVPVLGVPAFGVHLNGYVVDETGLRLWVAERATDRAVAPGKLDNMVAGGQPAGLGLMENLVKECAEEAGMPDELARRARPAGLVSYCLETEAGLKPDTLFVYDLEVPADFRPVNTDGEIARFTLWPVDRVLETVRDTDAFKFNVPLVILDFAIRHGVLTPEADPDYTALVLGLRRDPVRFHPDPAGLSGAGARNSPQASQG</sequence>
<protein>
    <recommendedName>
        <fullName evidence="1">Nudix hydrolase domain-containing protein</fullName>
    </recommendedName>
</protein>
<dbReference type="InterPro" id="IPR000086">
    <property type="entry name" value="NUDIX_hydrolase_dom"/>
</dbReference>
<dbReference type="PROSITE" id="PS51462">
    <property type="entry name" value="NUDIX"/>
    <property type="match status" value="1"/>
</dbReference>
<name>A0A7W6WJ50_9PROT</name>
<dbReference type="PANTHER" id="PTHR13622:SF8">
    <property type="entry name" value="THIAMIN PYROPHOSPHOKINASE 1"/>
    <property type="match status" value="1"/>
</dbReference>
<dbReference type="GO" id="GO:0044715">
    <property type="term" value="F:8-oxo-dGDP phosphatase activity"/>
    <property type="evidence" value="ECO:0007669"/>
    <property type="project" value="TreeGrafter"/>
</dbReference>
<evidence type="ECO:0000313" key="3">
    <source>
        <dbReference type="Proteomes" id="UP000555728"/>
    </source>
</evidence>
<reference evidence="2 3" key="1">
    <citation type="submission" date="2020-08" db="EMBL/GenBank/DDBJ databases">
        <title>Genome sequencing of Purple Non-Sulfur Bacteria from various extreme environments.</title>
        <authorList>
            <person name="Mayer M."/>
        </authorList>
    </citation>
    <scope>NUCLEOTIDE SEQUENCE [LARGE SCALE GENOMIC DNA]</scope>
    <source>
        <strain evidence="2 3">JA135</strain>
    </source>
</reference>
<organism evidence="2 3">
    <name type="scientific">Roseospira goensis</name>
    <dbReference type="NCBI Taxonomy" id="391922"/>
    <lineage>
        <taxon>Bacteria</taxon>
        <taxon>Pseudomonadati</taxon>
        <taxon>Pseudomonadota</taxon>
        <taxon>Alphaproteobacteria</taxon>
        <taxon>Rhodospirillales</taxon>
        <taxon>Rhodospirillaceae</taxon>
        <taxon>Roseospira</taxon>
    </lineage>
</organism>
<keyword evidence="3" id="KW-1185">Reference proteome</keyword>
<dbReference type="SUPFAM" id="SSF55811">
    <property type="entry name" value="Nudix"/>
    <property type="match status" value="1"/>
</dbReference>
<dbReference type="CDD" id="cd03676">
    <property type="entry name" value="NUDIX_Tnr3_like"/>
    <property type="match status" value="1"/>
</dbReference>
<evidence type="ECO:0000259" key="1">
    <source>
        <dbReference type="PROSITE" id="PS51462"/>
    </source>
</evidence>
<dbReference type="PANTHER" id="PTHR13622">
    <property type="entry name" value="THIAMIN PYROPHOSPHOKINASE"/>
    <property type="match status" value="1"/>
</dbReference>
<dbReference type="EMBL" id="JACIGI010000003">
    <property type="protein sequence ID" value="MBB4284836.1"/>
    <property type="molecule type" value="Genomic_DNA"/>
</dbReference>
<dbReference type="Gene3D" id="3.90.79.10">
    <property type="entry name" value="Nucleoside Triphosphate Pyrophosphohydrolase"/>
    <property type="match status" value="1"/>
</dbReference>
<feature type="domain" description="Nudix hydrolase" evidence="1">
    <location>
        <begin position="122"/>
        <end position="263"/>
    </location>
</feature>
<dbReference type="AlphaFoldDB" id="A0A7W6WJ50"/>
<accession>A0A7W6WJ50</accession>
<dbReference type="Pfam" id="PF15916">
    <property type="entry name" value="DUF4743"/>
    <property type="match status" value="1"/>
</dbReference>
<dbReference type="Proteomes" id="UP000555728">
    <property type="component" value="Unassembled WGS sequence"/>
</dbReference>
<gene>
    <name evidence="2" type="ORF">GGD88_000547</name>
</gene>
<proteinExistence type="predicted"/>
<comment type="caution">
    <text evidence="2">The sequence shown here is derived from an EMBL/GenBank/DDBJ whole genome shotgun (WGS) entry which is preliminary data.</text>
</comment>
<dbReference type="FunFam" id="3.90.79.10:FF:000019">
    <property type="entry name" value="Thiamin pyrophosphokinase, putative"/>
    <property type="match status" value="1"/>
</dbReference>